<dbReference type="AlphaFoldDB" id="H6Q9G9"/>
<evidence type="ECO:0000313" key="2">
    <source>
        <dbReference type="Proteomes" id="UP000009062"/>
    </source>
</evidence>
<gene>
    <name evidence="1" type="ordered locus">Pogu_1810</name>
</gene>
<dbReference type="STRING" id="698757.Pogu_1810"/>
<proteinExistence type="predicted"/>
<protein>
    <recommendedName>
        <fullName evidence="3">Ferredoxin</fullName>
    </recommendedName>
</protein>
<name>H6Q9G9_PYROT</name>
<dbReference type="EMBL" id="CP003316">
    <property type="protein sequence ID" value="AFA39837.1"/>
    <property type="molecule type" value="Genomic_DNA"/>
</dbReference>
<keyword evidence="2" id="KW-1185">Reference proteome</keyword>
<dbReference type="Proteomes" id="UP000009062">
    <property type="component" value="Chromosome"/>
</dbReference>
<organism evidence="1 2">
    <name type="scientific">Pyrobaculum oguniense (strain DSM 13380 / JCM 10595 / TE7)</name>
    <dbReference type="NCBI Taxonomy" id="698757"/>
    <lineage>
        <taxon>Archaea</taxon>
        <taxon>Thermoproteota</taxon>
        <taxon>Thermoprotei</taxon>
        <taxon>Thermoproteales</taxon>
        <taxon>Thermoproteaceae</taxon>
        <taxon>Pyrobaculum</taxon>
    </lineage>
</organism>
<evidence type="ECO:0000313" key="1">
    <source>
        <dbReference type="EMBL" id="AFA39837.1"/>
    </source>
</evidence>
<dbReference type="KEGG" id="pog:Pogu_1810"/>
<accession>H6Q9G9</accession>
<dbReference type="HOGENOM" id="CLU_2713005_0_0_2"/>
<dbReference type="eggNOG" id="arCOG00349">
    <property type="taxonomic scope" value="Archaea"/>
</dbReference>
<reference evidence="1 2" key="1">
    <citation type="journal article" date="2012" name="Stand. Genomic Sci.">
        <title>Complete genome sequence of Pyrobaculum oguniense.</title>
        <authorList>
            <person name="Bernick D.L."/>
            <person name="Karplus K."/>
            <person name="Lui L.M."/>
            <person name="Coker J.K."/>
            <person name="Murphy J.N."/>
            <person name="Chan P.P."/>
            <person name="Cozen A.E."/>
            <person name="Lowe T.M."/>
        </authorList>
    </citation>
    <scope>NUCLEOTIDE SEQUENCE [LARGE SCALE GENOMIC DNA]</scope>
    <source>
        <strain evidence="1 2">TE7</strain>
    </source>
</reference>
<dbReference type="SUPFAM" id="SSF54862">
    <property type="entry name" value="4Fe-4S ferredoxins"/>
    <property type="match status" value="1"/>
</dbReference>
<dbReference type="Gene3D" id="3.30.70.20">
    <property type="match status" value="1"/>
</dbReference>
<evidence type="ECO:0008006" key="3">
    <source>
        <dbReference type="Google" id="ProtNLM"/>
    </source>
</evidence>
<sequence length="72" mass="8328">MKRVVEVVIIPQRCRGCPYCEEAFPELFKVNRVVKLPNGEHKILRPLEDLPKIQKAVENCPARGISYRLLII</sequence>